<feature type="chain" id="PRO_5036383917" evidence="2">
    <location>
        <begin position="20"/>
        <end position="223"/>
    </location>
</feature>
<keyword evidence="1" id="KW-1133">Transmembrane helix</keyword>
<evidence type="ECO:0000313" key="3">
    <source>
        <dbReference type="EMBL" id="VIP03897.1"/>
    </source>
</evidence>
<sequence>MWKSMLPMLAILLPVGIVAAQEPVGGVNPAALATERTAPGQSASQEFIAEPSSNHGLRLRVESSWQPSPERALDDAIESAWLKLQVHLEHAQPPIRSSLSRERIRTLVQNPQIPARMEWFGPPIAANMYKQTIELELAPEILRELRARDRVTSALVGIGSGFFVLALIVGLWKINDWTLGYLRGWLRAVGLLAIVLILAFVIIWFSLPVQPRVGSWLLTVIPS</sequence>
<feature type="transmembrane region" description="Helical" evidence="1">
    <location>
        <begin position="151"/>
        <end position="172"/>
    </location>
</feature>
<feature type="signal peptide" evidence="2">
    <location>
        <begin position="1"/>
        <end position="19"/>
    </location>
</feature>
<keyword evidence="4" id="KW-1185">Reference proteome</keyword>
<dbReference type="RefSeq" id="WP_162659043.1">
    <property type="nucleotide sequence ID" value="NZ_LR593887.1"/>
</dbReference>
<feature type="transmembrane region" description="Helical" evidence="1">
    <location>
        <begin position="184"/>
        <end position="207"/>
    </location>
</feature>
<organism evidence="3">
    <name type="scientific">Tuwongella immobilis</name>
    <dbReference type="NCBI Taxonomy" id="692036"/>
    <lineage>
        <taxon>Bacteria</taxon>
        <taxon>Pseudomonadati</taxon>
        <taxon>Planctomycetota</taxon>
        <taxon>Planctomycetia</taxon>
        <taxon>Gemmatales</taxon>
        <taxon>Gemmataceae</taxon>
        <taxon>Tuwongella</taxon>
    </lineage>
</organism>
<reference evidence="3" key="1">
    <citation type="submission" date="2019-04" db="EMBL/GenBank/DDBJ databases">
        <authorList>
            <consortium name="Science for Life Laboratories"/>
        </authorList>
    </citation>
    <scope>NUCLEOTIDE SEQUENCE</scope>
    <source>
        <strain evidence="3">MBLW1</strain>
    </source>
</reference>
<evidence type="ECO:0000313" key="4">
    <source>
        <dbReference type="Proteomes" id="UP000464378"/>
    </source>
</evidence>
<dbReference type="EMBL" id="LR593887">
    <property type="protein sequence ID" value="VTS05161.1"/>
    <property type="molecule type" value="Genomic_DNA"/>
</dbReference>
<accession>A0A6C2YRB4</accession>
<protein>
    <submittedName>
        <fullName evidence="3">Uncharacterized protein</fullName>
    </submittedName>
</protein>
<gene>
    <name evidence="3" type="ORF">GMBLW1_00630</name>
</gene>
<keyword evidence="1" id="KW-0472">Membrane</keyword>
<dbReference type="EMBL" id="LR586016">
    <property type="protein sequence ID" value="VIP03897.1"/>
    <property type="molecule type" value="Genomic_DNA"/>
</dbReference>
<proteinExistence type="predicted"/>
<evidence type="ECO:0000256" key="2">
    <source>
        <dbReference type="SAM" id="SignalP"/>
    </source>
</evidence>
<dbReference type="AlphaFoldDB" id="A0A6C2YRB4"/>
<dbReference type="InParanoid" id="A0A6C2YRB4"/>
<name>A0A6C2YRB4_9BACT</name>
<dbReference type="KEGG" id="tim:GMBLW1_00630"/>
<keyword evidence="2" id="KW-0732">Signal</keyword>
<evidence type="ECO:0000256" key="1">
    <source>
        <dbReference type="SAM" id="Phobius"/>
    </source>
</evidence>
<dbReference type="Proteomes" id="UP000464378">
    <property type="component" value="Chromosome"/>
</dbReference>
<keyword evidence="1" id="KW-0812">Transmembrane</keyword>